<protein>
    <submittedName>
        <fullName evidence="1">Uncharacterized protein</fullName>
    </submittedName>
</protein>
<reference evidence="1 2" key="1">
    <citation type="submission" date="2021-06" db="EMBL/GenBank/DDBJ databases">
        <title>Caerostris darwini draft genome.</title>
        <authorList>
            <person name="Kono N."/>
            <person name="Arakawa K."/>
        </authorList>
    </citation>
    <scope>NUCLEOTIDE SEQUENCE [LARGE SCALE GENOMIC DNA]</scope>
</reference>
<evidence type="ECO:0000313" key="2">
    <source>
        <dbReference type="Proteomes" id="UP001054837"/>
    </source>
</evidence>
<evidence type="ECO:0000313" key="1">
    <source>
        <dbReference type="EMBL" id="GIY47817.1"/>
    </source>
</evidence>
<gene>
    <name evidence="1" type="ORF">CDAR_421251</name>
</gene>
<name>A0AAV4TSS8_9ARAC</name>
<keyword evidence="2" id="KW-1185">Reference proteome</keyword>
<dbReference type="Proteomes" id="UP001054837">
    <property type="component" value="Unassembled WGS sequence"/>
</dbReference>
<dbReference type="AlphaFoldDB" id="A0AAV4TSS8"/>
<organism evidence="1 2">
    <name type="scientific">Caerostris darwini</name>
    <dbReference type="NCBI Taxonomy" id="1538125"/>
    <lineage>
        <taxon>Eukaryota</taxon>
        <taxon>Metazoa</taxon>
        <taxon>Ecdysozoa</taxon>
        <taxon>Arthropoda</taxon>
        <taxon>Chelicerata</taxon>
        <taxon>Arachnida</taxon>
        <taxon>Araneae</taxon>
        <taxon>Araneomorphae</taxon>
        <taxon>Entelegynae</taxon>
        <taxon>Araneoidea</taxon>
        <taxon>Araneidae</taxon>
        <taxon>Caerostris</taxon>
    </lineage>
</organism>
<sequence length="166" mass="18848">MRSFPLGAPELFKELISRGELPWVSKIFQSVLGVVNCFHNLYAIVLCPKGNGFSLWKQRDLSSGEKDTRYLSFFNKTTIPRLLVPLSCSRENRTLLQKLKTRTTTRSLEHFKSVPPPLPPTAILFNDDSLEEEFHNALLCHSGLQSFLRSLLAEESFHGSLGRDNI</sequence>
<accession>A0AAV4TSS8</accession>
<comment type="caution">
    <text evidence="1">The sequence shown here is derived from an EMBL/GenBank/DDBJ whole genome shotgun (WGS) entry which is preliminary data.</text>
</comment>
<dbReference type="EMBL" id="BPLQ01010016">
    <property type="protein sequence ID" value="GIY47817.1"/>
    <property type="molecule type" value="Genomic_DNA"/>
</dbReference>
<proteinExistence type="predicted"/>